<evidence type="ECO:0000313" key="1">
    <source>
        <dbReference type="EMBL" id="MDD2167947.1"/>
    </source>
</evidence>
<gene>
    <name evidence="1" type="ORF">N5925_04850</name>
</gene>
<dbReference type="Proteomes" id="UP001148834">
    <property type="component" value="Unassembled WGS sequence"/>
</dbReference>
<accession>A0A6M8T2A4</accession>
<name>A0A6M8T2A4_GLAPU</name>
<protein>
    <submittedName>
        <fullName evidence="1">Uncharacterized protein</fullName>
    </submittedName>
</protein>
<dbReference type="EMBL" id="JAODIR010000018">
    <property type="protein sequence ID" value="MDD2167947.1"/>
    <property type="molecule type" value="Genomic_DNA"/>
</dbReference>
<reference evidence="1" key="1">
    <citation type="submission" date="2022-09" db="EMBL/GenBank/DDBJ databases">
        <title>Molecular characterization of Glaesserella parasuis strains circulating in commercial swine farms using whole-genome sequencing.</title>
        <authorList>
            <person name="Mugabi R."/>
            <person name="Clavijo M."/>
            <person name="Li G."/>
        </authorList>
    </citation>
    <scope>NUCLEOTIDE SEQUENCE</scope>
    <source>
        <strain evidence="1">0435-53</strain>
    </source>
</reference>
<evidence type="ECO:0000313" key="2">
    <source>
        <dbReference type="Proteomes" id="UP001148834"/>
    </source>
</evidence>
<dbReference type="RefSeq" id="WP_021117138.1">
    <property type="nucleotide sequence ID" value="NZ_CP054198.1"/>
</dbReference>
<dbReference type="AlphaFoldDB" id="A0A6M8T2A4"/>
<proteinExistence type="predicted"/>
<comment type="caution">
    <text evidence="1">The sequence shown here is derived from an EMBL/GenBank/DDBJ whole genome shotgun (WGS) entry which is preliminary data.</text>
</comment>
<organism evidence="1 2">
    <name type="scientific">Glaesserella parasuis</name>
    <name type="common">Haemophilus parasuis</name>
    <dbReference type="NCBI Taxonomy" id="738"/>
    <lineage>
        <taxon>Bacteria</taxon>
        <taxon>Pseudomonadati</taxon>
        <taxon>Pseudomonadota</taxon>
        <taxon>Gammaproteobacteria</taxon>
        <taxon>Pasteurellales</taxon>
        <taxon>Pasteurellaceae</taxon>
        <taxon>Glaesserella</taxon>
    </lineage>
</organism>
<sequence length="127" mass="15383">MKLLLVLLVFLLNGCYLANGSPSESNYWIKEGRKISYTDRKKCKDEVHNTFDERFFYLLNKFNNDYLNLRKNVEEYKEFETYLEKESLLISQCYYNLGYRFKAPLYWCLAQDGDNTRICTENMKYRN</sequence>